<reference evidence="1 2" key="1">
    <citation type="submission" date="2019-02" db="EMBL/GenBank/DDBJ databases">
        <title>Deep-cultivation of Planctomycetes and their phenomic and genomic characterization uncovers novel biology.</title>
        <authorList>
            <person name="Wiegand S."/>
            <person name="Jogler M."/>
            <person name="Boedeker C."/>
            <person name="Pinto D."/>
            <person name="Vollmers J."/>
            <person name="Rivas-Marin E."/>
            <person name="Kohn T."/>
            <person name="Peeters S.H."/>
            <person name="Heuer A."/>
            <person name="Rast P."/>
            <person name="Oberbeckmann S."/>
            <person name="Bunk B."/>
            <person name="Jeske O."/>
            <person name="Meyerdierks A."/>
            <person name="Storesund J.E."/>
            <person name="Kallscheuer N."/>
            <person name="Luecker S."/>
            <person name="Lage O.M."/>
            <person name="Pohl T."/>
            <person name="Merkel B.J."/>
            <person name="Hornburger P."/>
            <person name="Mueller R.-W."/>
            <person name="Bruemmer F."/>
            <person name="Labrenz M."/>
            <person name="Spormann A.M."/>
            <person name="Op den Camp H."/>
            <person name="Overmann J."/>
            <person name="Amann R."/>
            <person name="Jetten M.S.M."/>
            <person name="Mascher T."/>
            <person name="Medema M.H."/>
            <person name="Devos D.P."/>
            <person name="Kaster A.-K."/>
            <person name="Ovreas L."/>
            <person name="Rohde M."/>
            <person name="Galperin M.Y."/>
            <person name="Jogler C."/>
        </authorList>
    </citation>
    <scope>NUCLEOTIDE SEQUENCE [LARGE SCALE GENOMIC DNA]</scope>
    <source>
        <strain evidence="1 2">ETA_A1</strain>
    </source>
</reference>
<protein>
    <submittedName>
        <fullName evidence="1">Uncharacterized protein</fullName>
    </submittedName>
</protein>
<dbReference type="AlphaFoldDB" id="A0A517XWQ2"/>
<evidence type="ECO:0000313" key="2">
    <source>
        <dbReference type="Proteomes" id="UP000319576"/>
    </source>
</evidence>
<dbReference type="InterPro" id="IPR010982">
    <property type="entry name" value="Lambda_DNA-bd_dom_sf"/>
</dbReference>
<dbReference type="Proteomes" id="UP000319576">
    <property type="component" value="Chromosome"/>
</dbReference>
<dbReference type="Gene3D" id="1.10.260.40">
    <property type="entry name" value="lambda repressor-like DNA-binding domains"/>
    <property type="match status" value="1"/>
</dbReference>
<dbReference type="InterPro" id="IPR009057">
    <property type="entry name" value="Homeodomain-like_sf"/>
</dbReference>
<proteinExistence type="predicted"/>
<dbReference type="Pfam" id="PF13384">
    <property type="entry name" value="HTH_23"/>
    <property type="match status" value="1"/>
</dbReference>
<dbReference type="RefSeq" id="WP_145241242.1">
    <property type="nucleotide sequence ID" value="NZ_CP036273.1"/>
</dbReference>
<dbReference type="SUPFAM" id="SSF46689">
    <property type="entry name" value="Homeodomain-like"/>
    <property type="match status" value="1"/>
</dbReference>
<dbReference type="EMBL" id="CP036273">
    <property type="protein sequence ID" value="QDU21928.1"/>
    <property type="molecule type" value="Genomic_DNA"/>
</dbReference>
<dbReference type="OrthoDB" id="427021at2"/>
<name>A0A517XWQ2_9BACT</name>
<evidence type="ECO:0000313" key="1">
    <source>
        <dbReference type="EMBL" id="QDU21928.1"/>
    </source>
</evidence>
<keyword evidence="2" id="KW-1185">Reference proteome</keyword>
<sequence length="156" mass="17527">MAVFRLALTEDEQRVVNAERDSHPDAHVRRKMLVAWLLRCGLTRAKAAEIAGLSRPTVQRYVAAVRTGGLDGLRWWGVRGPVGDLVAHTTAIREALTARPVRTAAEATEQLEHRTGLKRQPTQVRTFLKAEPGFGWRRTRVIPCPPKTDLPDHIRE</sequence>
<dbReference type="GO" id="GO:0003677">
    <property type="term" value="F:DNA binding"/>
    <property type="evidence" value="ECO:0007669"/>
    <property type="project" value="InterPro"/>
</dbReference>
<gene>
    <name evidence="1" type="ORF">ETAA1_39010</name>
</gene>
<organism evidence="1 2">
    <name type="scientific">Urbifossiella limnaea</name>
    <dbReference type="NCBI Taxonomy" id="2528023"/>
    <lineage>
        <taxon>Bacteria</taxon>
        <taxon>Pseudomonadati</taxon>
        <taxon>Planctomycetota</taxon>
        <taxon>Planctomycetia</taxon>
        <taxon>Gemmatales</taxon>
        <taxon>Gemmataceae</taxon>
        <taxon>Urbifossiella</taxon>
    </lineage>
</organism>
<dbReference type="KEGG" id="uli:ETAA1_39010"/>
<accession>A0A517XWQ2</accession>